<name>A0A543PFZ3_9ACTN</name>
<keyword evidence="3" id="KW-0378">Hydrolase</keyword>
<dbReference type="PANTHER" id="PTHR46112:SF3">
    <property type="entry name" value="AMINOPEPTIDASE YPDF"/>
    <property type="match status" value="1"/>
</dbReference>
<dbReference type="Gene3D" id="3.40.350.10">
    <property type="entry name" value="Creatinase/prolidase N-terminal domain"/>
    <property type="match status" value="1"/>
</dbReference>
<evidence type="ECO:0000259" key="2">
    <source>
        <dbReference type="Pfam" id="PF01321"/>
    </source>
</evidence>
<dbReference type="Pfam" id="PF00557">
    <property type="entry name" value="Peptidase_M24"/>
    <property type="match status" value="1"/>
</dbReference>
<dbReference type="PANTHER" id="PTHR46112">
    <property type="entry name" value="AMINOPEPTIDASE"/>
    <property type="match status" value="1"/>
</dbReference>
<dbReference type="AlphaFoldDB" id="A0A543PFZ3"/>
<dbReference type="InterPro" id="IPR000994">
    <property type="entry name" value="Pept_M24"/>
</dbReference>
<dbReference type="SUPFAM" id="SSF53092">
    <property type="entry name" value="Creatinase/prolidase N-terminal domain"/>
    <property type="match status" value="1"/>
</dbReference>
<dbReference type="GO" id="GO:0004177">
    <property type="term" value="F:aminopeptidase activity"/>
    <property type="evidence" value="ECO:0007669"/>
    <property type="project" value="UniProtKB-KW"/>
</dbReference>
<dbReference type="EMBL" id="VFQE01000001">
    <property type="protein sequence ID" value="TQN43002.1"/>
    <property type="molecule type" value="Genomic_DNA"/>
</dbReference>
<reference evidence="3 4" key="1">
    <citation type="submission" date="2019-06" db="EMBL/GenBank/DDBJ databases">
        <title>Sequencing the genomes of 1000 actinobacteria strains.</title>
        <authorList>
            <person name="Klenk H.-P."/>
        </authorList>
    </citation>
    <scope>NUCLEOTIDE SEQUENCE [LARGE SCALE GENOMIC DNA]</scope>
    <source>
        <strain evidence="3 4">DSM 46837</strain>
    </source>
</reference>
<comment type="caution">
    <text evidence="3">The sequence shown here is derived from an EMBL/GenBank/DDBJ whole genome shotgun (WGS) entry which is preliminary data.</text>
</comment>
<dbReference type="InterPro" id="IPR029149">
    <property type="entry name" value="Creatin/AminoP/Spt16_N"/>
</dbReference>
<feature type="domain" description="Creatinase N-terminal" evidence="2">
    <location>
        <begin position="40"/>
        <end position="177"/>
    </location>
</feature>
<dbReference type="InterPro" id="IPR000587">
    <property type="entry name" value="Creatinase_N"/>
</dbReference>
<dbReference type="Pfam" id="PF01321">
    <property type="entry name" value="Creatinase_N"/>
    <property type="match status" value="1"/>
</dbReference>
<proteinExistence type="predicted"/>
<dbReference type="Proteomes" id="UP000319865">
    <property type="component" value="Unassembled WGS sequence"/>
</dbReference>
<dbReference type="InterPro" id="IPR036005">
    <property type="entry name" value="Creatinase/aminopeptidase-like"/>
</dbReference>
<evidence type="ECO:0000313" key="4">
    <source>
        <dbReference type="Proteomes" id="UP000319865"/>
    </source>
</evidence>
<dbReference type="InterPro" id="IPR050659">
    <property type="entry name" value="Peptidase_M24B"/>
</dbReference>
<feature type="domain" description="Peptidase M24" evidence="1">
    <location>
        <begin position="186"/>
        <end position="388"/>
    </location>
</feature>
<dbReference type="Gene3D" id="3.90.230.10">
    <property type="entry name" value="Creatinase/methionine aminopeptidase superfamily"/>
    <property type="match status" value="1"/>
</dbReference>
<organism evidence="3 4">
    <name type="scientific">Blastococcus colisei</name>
    <dbReference type="NCBI Taxonomy" id="1564162"/>
    <lineage>
        <taxon>Bacteria</taxon>
        <taxon>Bacillati</taxon>
        <taxon>Actinomycetota</taxon>
        <taxon>Actinomycetes</taxon>
        <taxon>Geodermatophilales</taxon>
        <taxon>Geodermatophilaceae</taxon>
        <taxon>Blastococcus</taxon>
    </lineage>
</organism>
<keyword evidence="3" id="KW-0645">Protease</keyword>
<keyword evidence="3" id="KW-0031">Aminopeptidase</keyword>
<protein>
    <submittedName>
        <fullName evidence="3">Xaa-Pro aminopeptidase</fullName>
    </submittedName>
</protein>
<evidence type="ECO:0000313" key="3">
    <source>
        <dbReference type="EMBL" id="TQN43002.1"/>
    </source>
</evidence>
<keyword evidence="4" id="KW-1185">Reference proteome</keyword>
<accession>A0A543PFZ3</accession>
<sequence>MADGSGPATIAENGGARGYSALVGTATAPAGAGPLVTIDRVHAARDIAAETGVDLLVLTPGSDLRYLCGYDAHAMERLTALVVPRCGDPFLVVPRLEAPMVDASPAGSLGLELLAWDETDDPFALLARAAGARLGAAPARVAVGARTWAEHALGVQRALAGSALEIASPVVDRLRMVKSAAEIEELALAGAAIDRVHARMAEWLRVGRTEAEVGADIAAAIIAEGHTGVDFTIVGSGPNGASPHHELSGRTVQARDLVVVDIGGETVTGYRSDCTRTYVVGGSPDAEVAEWYAVLQAAQETSTAAVRPGVTAEEVDAAARRVIDDAGWGEHFIHRTGHGIGLDTHEAPYIVAGNDLPLVPGMAFSVEPGIYLPGRCGARIEDIVVCTEDGVRTLNEGRRELVELPG</sequence>
<gene>
    <name evidence="3" type="ORF">FHU33_2422</name>
</gene>
<dbReference type="SUPFAM" id="SSF55920">
    <property type="entry name" value="Creatinase/aminopeptidase"/>
    <property type="match status" value="1"/>
</dbReference>
<evidence type="ECO:0000259" key="1">
    <source>
        <dbReference type="Pfam" id="PF00557"/>
    </source>
</evidence>